<reference evidence="2" key="1">
    <citation type="journal article" date="2023" name="Mol. Phylogenet. Evol.">
        <title>Genome-scale phylogeny and comparative genomics of the fungal order Sordariales.</title>
        <authorList>
            <person name="Hensen N."/>
            <person name="Bonometti L."/>
            <person name="Westerberg I."/>
            <person name="Brannstrom I.O."/>
            <person name="Guillou S."/>
            <person name="Cros-Aarteil S."/>
            <person name="Calhoun S."/>
            <person name="Haridas S."/>
            <person name="Kuo A."/>
            <person name="Mondo S."/>
            <person name="Pangilinan J."/>
            <person name="Riley R."/>
            <person name="LaButti K."/>
            <person name="Andreopoulos B."/>
            <person name="Lipzen A."/>
            <person name="Chen C."/>
            <person name="Yan M."/>
            <person name="Daum C."/>
            <person name="Ng V."/>
            <person name="Clum A."/>
            <person name="Steindorff A."/>
            <person name="Ohm R.A."/>
            <person name="Martin F."/>
            <person name="Silar P."/>
            <person name="Natvig D.O."/>
            <person name="Lalanne C."/>
            <person name="Gautier V."/>
            <person name="Ament-Velasquez S.L."/>
            <person name="Kruys A."/>
            <person name="Hutchinson M.I."/>
            <person name="Powell A.J."/>
            <person name="Barry K."/>
            <person name="Miller A.N."/>
            <person name="Grigoriev I.V."/>
            <person name="Debuchy R."/>
            <person name="Gladieux P."/>
            <person name="Hiltunen Thoren M."/>
            <person name="Johannesson H."/>
        </authorList>
    </citation>
    <scope>NUCLEOTIDE SEQUENCE</scope>
    <source>
        <strain evidence="2">PSN243</strain>
    </source>
</reference>
<dbReference type="EMBL" id="MU865940">
    <property type="protein sequence ID" value="KAK4448923.1"/>
    <property type="molecule type" value="Genomic_DNA"/>
</dbReference>
<proteinExistence type="predicted"/>
<organism evidence="2 3">
    <name type="scientific">Podospora aff. communis PSN243</name>
    <dbReference type="NCBI Taxonomy" id="3040156"/>
    <lineage>
        <taxon>Eukaryota</taxon>
        <taxon>Fungi</taxon>
        <taxon>Dikarya</taxon>
        <taxon>Ascomycota</taxon>
        <taxon>Pezizomycotina</taxon>
        <taxon>Sordariomycetes</taxon>
        <taxon>Sordariomycetidae</taxon>
        <taxon>Sordariales</taxon>
        <taxon>Podosporaceae</taxon>
        <taxon>Podospora</taxon>
    </lineage>
</organism>
<feature type="region of interest" description="Disordered" evidence="1">
    <location>
        <begin position="690"/>
        <end position="777"/>
    </location>
</feature>
<evidence type="ECO:0000313" key="3">
    <source>
        <dbReference type="Proteomes" id="UP001321760"/>
    </source>
</evidence>
<protein>
    <recommendedName>
        <fullName evidence="4">Pfs domain protein</fullName>
    </recommendedName>
</protein>
<accession>A0AAV9GL39</accession>
<gene>
    <name evidence="2" type="ORF">QBC34DRAFT_300120</name>
</gene>
<reference evidence="2" key="2">
    <citation type="submission" date="2023-05" db="EMBL/GenBank/DDBJ databases">
        <authorList>
            <consortium name="Lawrence Berkeley National Laboratory"/>
            <person name="Steindorff A."/>
            <person name="Hensen N."/>
            <person name="Bonometti L."/>
            <person name="Westerberg I."/>
            <person name="Brannstrom I.O."/>
            <person name="Guillou S."/>
            <person name="Cros-Aarteil S."/>
            <person name="Calhoun S."/>
            <person name="Haridas S."/>
            <person name="Kuo A."/>
            <person name="Mondo S."/>
            <person name="Pangilinan J."/>
            <person name="Riley R."/>
            <person name="Labutti K."/>
            <person name="Andreopoulos B."/>
            <person name="Lipzen A."/>
            <person name="Chen C."/>
            <person name="Yanf M."/>
            <person name="Daum C."/>
            <person name="Ng V."/>
            <person name="Clum A."/>
            <person name="Ohm R."/>
            <person name="Martin F."/>
            <person name="Silar P."/>
            <person name="Natvig D."/>
            <person name="Lalanne C."/>
            <person name="Gautier V."/>
            <person name="Ament-Velasquez S.L."/>
            <person name="Kruys A."/>
            <person name="Hutchinson M.I."/>
            <person name="Powell A.J."/>
            <person name="Barry K."/>
            <person name="Miller A.N."/>
            <person name="Grigoriev I.V."/>
            <person name="Debuchy R."/>
            <person name="Gladieux P."/>
            <person name="Thoren M.H."/>
            <person name="Johannesson H."/>
        </authorList>
    </citation>
    <scope>NUCLEOTIDE SEQUENCE</scope>
    <source>
        <strain evidence="2">PSN243</strain>
    </source>
</reference>
<sequence>MDWDPRLFIRQQGYEGAESLKTVLTITGTAMKAQLSSCRDYLNQVWPLTGEAVLEGVIRVAKGESPVAMTLFDGMQLSLEPLVDGFLVADCIGLFDSIVEVVEVLAWIGAALRESTARGEIAYSTTEIGVIHEKVEEGELMSNFFLVFMDEKVPDTDTPSDQAGGCWLRGLLKNPVIAKGFPTPLRPSDASGLEIPLEAMALLIDSSQLTIFNNRTVLKGFNAAAVPTAYSDSIIQWHFIVNEDGDRLRYGDVRIAESPEVSPTQAIAKIQGARHIVGWTSAAAYNIGSPSANYDIGWSSPDFVGPGCALDKFVISGSSGFITGQAEFSLGRKDKSPVIKRHTTYFESLSGLSSSHVVLYDTLDHRAWLSNGLHTLLHLVRASLREDQKGDFSEECLLKYSELEEDTIAGTANPKSAIKFLKNRRNLEQPVFPGLDEIRTEHTTVAGGQTTTTHHRTSTTVRLKDRVNQIMDVLWQLIDHQATLDVLTSAIPVRLPRSKLEGFRFMEVATRRAMTPRVVYLRAFDGAGKSWVDFIRAIRAVTLFGEGFGNLLMPHQPNLTVPSQSTPVCTRWNVVPKGRDYLAVSGYDLSRILRQEGSAASNPVKLAPGIFWNPSMAAFERCACDDRATRGKSQPDIFRQLALLRKPCDRVQVLLPSKLALVTRGDATTMGLIDTNSAIIFGKSELFPWRWPDQGDPKQEDPTEVSTSASDTEGNLLGVASTSSTRSPSTSGQSRWESLSTPPTTISSPPSSQSGVVYPAGSESGQTETRSRRGVRKLWRALKKS</sequence>
<evidence type="ECO:0008006" key="4">
    <source>
        <dbReference type="Google" id="ProtNLM"/>
    </source>
</evidence>
<keyword evidence="3" id="KW-1185">Reference proteome</keyword>
<evidence type="ECO:0000256" key="1">
    <source>
        <dbReference type="SAM" id="MobiDB-lite"/>
    </source>
</evidence>
<name>A0AAV9GL39_9PEZI</name>
<feature type="compositionally biased region" description="Polar residues" evidence="1">
    <location>
        <begin position="704"/>
        <end position="713"/>
    </location>
</feature>
<evidence type="ECO:0000313" key="2">
    <source>
        <dbReference type="EMBL" id="KAK4448923.1"/>
    </source>
</evidence>
<dbReference type="AlphaFoldDB" id="A0AAV9GL39"/>
<dbReference type="Proteomes" id="UP001321760">
    <property type="component" value="Unassembled WGS sequence"/>
</dbReference>
<feature type="compositionally biased region" description="Low complexity" evidence="1">
    <location>
        <begin position="721"/>
        <end position="754"/>
    </location>
</feature>
<comment type="caution">
    <text evidence="2">The sequence shown here is derived from an EMBL/GenBank/DDBJ whole genome shotgun (WGS) entry which is preliminary data.</text>
</comment>